<dbReference type="GO" id="GO:0007623">
    <property type="term" value="P:circadian rhythm"/>
    <property type="evidence" value="ECO:0007669"/>
    <property type="project" value="UniProtKB-ARBA"/>
</dbReference>
<keyword evidence="1 4" id="KW-0732">Signal</keyword>
<dbReference type="InterPro" id="IPR038606">
    <property type="entry name" value="To_sf"/>
</dbReference>
<evidence type="ECO:0000256" key="2">
    <source>
        <dbReference type="ARBA" id="ARBA00023108"/>
    </source>
</evidence>
<dbReference type="InParanoid" id="A0A067R2U4"/>
<dbReference type="Proteomes" id="UP000027135">
    <property type="component" value="Unassembled WGS sequence"/>
</dbReference>
<accession>A0A067R2U4</accession>
<dbReference type="eggNOG" id="ENOG502SQBT">
    <property type="taxonomic scope" value="Eukaryota"/>
</dbReference>
<reference evidence="5 6" key="1">
    <citation type="journal article" date="2014" name="Nat. Commun.">
        <title>Molecular traces of alternative social organization in a termite genome.</title>
        <authorList>
            <person name="Terrapon N."/>
            <person name="Li C."/>
            <person name="Robertson H.M."/>
            <person name="Ji L."/>
            <person name="Meng X."/>
            <person name="Booth W."/>
            <person name="Chen Z."/>
            <person name="Childers C.P."/>
            <person name="Glastad K.M."/>
            <person name="Gokhale K."/>
            <person name="Gowin J."/>
            <person name="Gronenberg W."/>
            <person name="Hermansen R.A."/>
            <person name="Hu H."/>
            <person name="Hunt B.G."/>
            <person name="Huylmans A.K."/>
            <person name="Khalil S.M."/>
            <person name="Mitchell R.D."/>
            <person name="Munoz-Torres M.C."/>
            <person name="Mustard J.A."/>
            <person name="Pan H."/>
            <person name="Reese J.T."/>
            <person name="Scharf M.E."/>
            <person name="Sun F."/>
            <person name="Vogel H."/>
            <person name="Xiao J."/>
            <person name="Yang W."/>
            <person name="Yang Z."/>
            <person name="Yang Z."/>
            <person name="Zhou J."/>
            <person name="Zhu J."/>
            <person name="Brent C.S."/>
            <person name="Elsik C.G."/>
            <person name="Goodisman M.A."/>
            <person name="Liberles D.A."/>
            <person name="Roe R.M."/>
            <person name="Vargo E.L."/>
            <person name="Vilcinskas A."/>
            <person name="Wang J."/>
            <person name="Bornberg-Bauer E."/>
            <person name="Korb J."/>
            <person name="Zhang G."/>
            <person name="Liebig J."/>
        </authorList>
    </citation>
    <scope>NUCLEOTIDE SEQUENCE [LARGE SCALE GENOMIC DNA]</scope>
    <source>
        <tissue evidence="5">Whole organism</tissue>
    </source>
</reference>
<dbReference type="OrthoDB" id="8194225at2759"/>
<dbReference type="PANTHER" id="PTHR11008">
    <property type="entry name" value="PROTEIN TAKEOUT-LIKE PROTEIN"/>
    <property type="match status" value="1"/>
</dbReference>
<feature type="signal peptide" evidence="4">
    <location>
        <begin position="1"/>
        <end position="17"/>
    </location>
</feature>
<sequence>MLKPVFVVLLLAAVANAGLPLPSIIKPCARSDPNFNDCALQHGKETLPYFVKGDRNYNIPKMDPLEITEMSVSDGPSQSGFSINFRDVKMYGLKDASAEKVEYDFDQKHVLYGIRVPALTILGKYEISGRILVLPITGKGDVNITLLDNGLTFSFDYVFEYRDGERYYMSKNHKAVVEPSKAFYRFTNLFNGDKLLGTQMNEFMNENWREVYKSMSPSISEAFAQVIGIIMNRVSALVPFDVIYPETIP</sequence>
<dbReference type="GO" id="GO:0005615">
    <property type="term" value="C:extracellular space"/>
    <property type="evidence" value="ECO:0007669"/>
    <property type="project" value="TreeGrafter"/>
</dbReference>
<gene>
    <name evidence="5" type="ORF">L798_08538</name>
</gene>
<proteinExistence type="inferred from homology"/>
<dbReference type="InterPro" id="IPR010562">
    <property type="entry name" value="Haemolymph_juvenile_hormone-bd"/>
</dbReference>
<dbReference type="FunCoup" id="A0A067R2U4">
    <property type="interactions" value="26"/>
</dbReference>
<dbReference type="AlphaFoldDB" id="A0A067R2U4"/>
<evidence type="ECO:0000313" key="5">
    <source>
        <dbReference type="EMBL" id="KDR17338.1"/>
    </source>
</evidence>
<evidence type="ECO:0000256" key="3">
    <source>
        <dbReference type="ARBA" id="ARBA00060902"/>
    </source>
</evidence>
<feature type="chain" id="PRO_5001647982" evidence="4">
    <location>
        <begin position="18"/>
        <end position="249"/>
    </location>
</feature>
<evidence type="ECO:0000256" key="1">
    <source>
        <dbReference type="ARBA" id="ARBA00022729"/>
    </source>
</evidence>
<dbReference type="EMBL" id="KK852744">
    <property type="protein sequence ID" value="KDR17338.1"/>
    <property type="molecule type" value="Genomic_DNA"/>
</dbReference>
<evidence type="ECO:0000313" key="6">
    <source>
        <dbReference type="Proteomes" id="UP000027135"/>
    </source>
</evidence>
<dbReference type="Gene3D" id="3.15.10.30">
    <property type="entry name" value="Haemolymph juvenile hormone binding protein"/>
    <property type="match status" value="1"/>
</dbReference>
<protein>
    <submittedName>
        <fullName evidence="5">Protein takeout</fullName>
    </submittedName>
</protein>
<name>A0A067R2U4_ZOONE</name>
<dbReference type="OMA" id="GKPHWHI"/>
<dbReference type="PANTHER" id="PTHR11008:SF32">
    <property type="entry name" value="CIRCADIAN CLOCK-CONTROLLED PROTEIN DAYWAKE-RELATED"/>
    <property type="match status" value="1"/>
</dbReference>
<dbReference type="SMART" id="SM00700">
    <property type="entry name" value="JHBP"/>
    <property type="match status" value="1"/>
</dbReference>
<dbReference type="FunFam" id="3.15.10.30:FF:000001">
    <property type="entry name" value="Takeout-like protein 1"/>
    <property type="match status" value="1"/>
</dbReference>
<evidence type="ECO:0000256" key="4">
    <source>
        <dbReference type="SAM" id="SignalP"/>
    </source>
</evidence>
<dbReference type="Pfam" id="PF06585">
    <property type="entry name" value="JHBP"/>
    <property type="match status" value="1"/>
</dbReference>
<keyword evidence="2" id="KW-0090">Biological rhythms</keyword>
<comment type="similarity">
    <text evidence="3">Belongs to the TO family.</text>
</comment>
<organism evidence="5 6">
    <name type="scientific">Zootermopsis nevadensis</name>
    <name type="common">Dampwood termite</name>
    <dbReference type="NCBI Taxonomy" id="136037"/>
    <lineage>
        <taxon>Eukaryota</taxon>
        <taxon>Metazoa</taxon>
        <taxon>Ecdysozoa</taxon>
        <taxon>Arthropoda</taxon>
        <taxon>Hexapoda</taxon>
        <taxon>Insecta</taxon>
        <taxon>Pterygota</taxon>
        <taxon>Neoptera</taxon>
        <taxon>Polyneoptera</taxon>
        <taxon>Dictyoptera</taxon>
        <taxon>Blattodea</taxon>
        <taxon>Blattoidea</taxon>
        <taxon>Termitoidae</taxon>
        <taxon>Termopsidae</taxon>
        <taxon>Zootermopsis</taxon>
    </lineage>
</organism>
<keyword evidence="6" id="KW-1185">Reference proteome</keyword>